<keyword evidence="1" id="KW-0472">Membrane</keyword>
<name>A0A2A6FS27_9MICO</name>
<accession>A0A2A6FS27</accession>
<sequence>MNLPLHLTALTLYPGAWDIVSLFTNAKTVGTAVGGALLGLLGVVSIACAVIFAFNKLLSEQSRRGWPMIIVLFLLGGLLIGGSLTLFTDIAQGVKPTVDRLGTGLILLGIGG</sequence>
<evidence type="ECO:0000313" key="2">
    <source>
        <dbReference type="EMBL" id="PDQ35478.1"/>
    </source>
</evidence>
<comment type="caution">
    <text evidence="2">The sequence shown here is derived from an EMBL/GenBank/DDBJ whole genome shotgun (WGS) entry which is preliminary data.</text>
</comment>
<keyword evidence="1" id="KW-0812">Transmembrane</keyword>
<dbReference type="EMBL" id="NAEP01000032">
    <property type="protein sequence ID" value="PDQ35478.1"/>
    <property type="molecule type" value="Genomic_DNA"/>
</dbReference>
<keyword evidence="1" id="KW-1133">Transmembrane helix</keyword>
<protein>
    <submittedName>
        <fullName evidence="2">Uncharacterized protein</fullName>
    </submittedName>
</protein>
<dbReference type="AlphaFoldDB" id="A0A2A6FS27"/>
<proteinExistence type="predicted"/>
<gene>
    <name evidence="2" type="ORF">B5766_05260</name>
</gene>
<feature type="transmembrane region" description="Helical" evidence="1">
    <location>
        <begin position="66"/>
        <end position="87"/>
    </location>
</feature>
<organism evidence="2 3">
    <name type="scientific">Candidatus Lumbricidiphila eiseniae</name>
    <dbReference type="NCBI Taxonomy" id="1969409"/>
    <lineage>
        <taxon>Bacteria</taxon>
        <taxon>Bacillati</taxon>
        <taxon>Actinomycetota</taxon>
        <taxon>Actinomycetes</taxon>
        <taxon>Micrococcales</taxon>
        <taxon>Microbacteriaceae</taxon>
        <taxon>Candidatus Lumbricidiphila</taxon>
    </lineage>
</organism>
<evidence type="ECO:0000313" key="3">
    <source>
        <dbReference type="Proteomes" id="UP000219994"/>
    </source>
</evidence>
<reference evidence="3" key="1">
    <citation type="submission" date="2017-03" db="EMBL/GenBank/DDBJ databases">
        <authorList>
            <person name="Lund M.B."/>
        </authorList>
    </citation>
    <scope>NUCLEOTIDE SEQUENCE [LARGE SCALE GENOMIC DNA]</scope>
</reference>
<dbReference type="Proteomes" id="UP000219994">
    <property type="component" value="Unassembled WGS sequence"/>
</dbReference>
<evidence type="ECO:0000256" key="1">
    <source>
        <dbReference type="SAM" id="Phobius"/>
    </source>
</evidence>
<feature type="transmembrane region" description="Helical" evidence="1">
    <location>
        <begin position="32"/>
        <end position="54"/>
    </location>
</feature>